<feature type="repeat" description="TPR" evidence="3">
    <location>
        <begin position="230"/>
        <end position="263"/>
    </location>
</feature>
<evidence type="ECO:0000256" key="1">
    <source>
        <dbReference type="ARBA" id="ARBA00022737"/>
    </source>
</evidence>
<feature type="repeat" description="TPR" evidence="3">
    <location>
        <begin position="514"/>
        <end position="547"/>
    </location>
</feature>
<dbReference type="PANTHER" id="PTHR44943">
    <property type="entry name" value="CELLULOSE SYNTHASE OPERON PROTEIN C"/>
    <property type="match status" value="1"/>
</dbReference>
<dbReference type="SUPFAM" id="SSF48439">
    <property type="entry name" value="Protein prenylyltransferase"/>
    <property type="match status" value="1"/>
</dbReference>
<dbReference type="PROSITE" id="PS50005">
    <property type="entry name" value="TPR"/>
    <property type="match status" value="6"/>
</dbReference>
<evidence type="ECO:0000256" key="3">
    <source>
        <dbReference type="PROSITE-ProRule" id="PRU00339"/>
    </source>
</evidence>
<reference evidence="5 6" key="2">
    <citation type="submission" date="2018-06" db="EMBL/GenBank/DDBJ databases">
        <title>Metagenomic assembly of (sub)arctic Cyanobacteria and their associated microbiome from non-axenic cultures.</title>
        <authorList>
            <person name="Baurain D."/>
        </authorList>
    </citation>
    <scope>NUCLEOTIDE SEQUENCE [LARGE SCALE GENOMIC DNA]</scope>
    <source>
        <strain evidence="5">ULC066bin1</strain>
    </source>
</reference>
<dbReference type="InterPro" id="IPR051685">
    <property type="entry name" value="Ycf3/AcsC/BcsC/TPR_MFPF"/>
</dbReference>
<accession>A0A2W4VXK3</accession>
<feature type="transmembrane region" description="Helical" evidence="4">
    <location>
        <begin position="25"/>
        <end position="43"/>
    </location>
</feature>
<feature type="repeat" description="TPR" evidence="3">
    <location>
        <begin position="84"/>
        <end position="117"/>
    </location>
</feature>
<dbReference type="PANTHER" id="PTHR44943:SF8">
    <property type="entry name" value="TPR REPEAT-CONTAINING PROTEIN MJ0263"/>
    <property type="match status" value="1"/>
</dbReference>
<evidence type="ECO:0000256" key="2">
    <source>
        <dbReference type="ARBA" id="ARBA00022803"/>
    </source>
</evidence>
<dbReference type="AlphaFoldDB" id="A0A2W4VXK3"/>
<dbReference type="Pfam" id="PF13181">
    <property type="entry name" value="TPR_8"/>
    <property type="match status" value="2"/>
</dbReference>
<feature type="repeat" description="TPR" evidence="3">
    <location>
        <begin position="157"/>
        <end position="190"/>
    </location>
</feature>
<feature type="repeat" description="TPR" evidence="3">
    <location>
        <begin position="406"/>
        <end position="439"/>
    </location>
</feature>
<dbReference type="InterPro" id="IPR011990">
    <property type="entry name" value="TPR-like_helical_dom_sf"/>
</dbReference>
<evidence type="ECO:0000256" key="4">
    <source>
        <dbReference type="SAM" id="Phobius"/>
    </source>
</evidence>
<protein>
    <submittedName>
        <fullName evidence="5">Uncharacterized protein</fullName>
    </submittedName>
</protein>
<keyword evidence="4" id="KW-0812">Transmembrane</keyword>
<name>A0A2W4VXK3_9CYAN</name>
<comment type="caution">
    <text evidence="5">The sequence shown here is derived from an EMBL/GenBank/DDBJ whole genome shotgun (WGS) entry which is preliminary data.</text>
</comment>
<organism evidence="5 6">
    <name type="scientific">Pseudanabaena frigida</name>
    <dbReference type="NCBI Taxonomy" id="945775"/>
    <lineage>
        <taxon>Bacteria</taxon>
        <taxon>Bacillati</taxon>
        <taxon>Cyanobacteriota</taxon>
        <taxon>Cyanophyceae</taxon>
        <taxon>Pseudanabaenales</taxon>
        <taxon>Pseudanabaenaceae</taxon>
        <taxon>Pseudanabaena</taxon>
    </lineage>
</organism>
<dbReference type="SUPFAM" id="SSF48452">
    <property type="entry name" value="TPR-like"/>
    <property type="match status" value="2"/>
</dbReference>
<dbReference type="EMBL" id="QBML01000034">
    <property type="protein sequence ID" value="PZO37076.1"/>
    <property type="molecule type" value="Genomic_DNA"/>
</dbReference>
<feature type="repeat" description="TPR" evidence="3">
    <location>
        <begin position="480"/>
        <end position="513"/>
    </location>
</feature>
<keyword evidence="1" id="KW-0677">Repeat</keyword>
<keyword evidence="4" id="KW-0472">Membrane</keyword>
<proteinExistence type="predicted"/>
<gene>
    <name evidence="5" type="ORF">DCF19_19825</name>
</gene>
<dbReference type="Gene3D" id="1.25.40.10">
    <property type="entry name" value="Tetratricopeptide repeat domain"/>
    <property type="match status" value="5"/>
</dbReference>
<reference evidence="5 6" key="1">
    <citation type="submission" date="2018-04" db="EMBL/GenBank/DDBJ databases">
        <authorList>
            <person name="Go L.Y."/>
            <person name="Mitchell J.A."/>
        </authorList>
    </citation>
    <scope>NUCLEOTIDE SEQUENCE [LARGE SCALE GENOMIC DNA]</scope>
    <source>
        <strain evidence="5">ULC066bin1</strain>
    </source>
</reference>
<dbReference type="Pfam" id="PF13432">
    <property type="entry name" value="TPR_16"/>
    <property type="match status" value="3"/>
</dbReference>
<evidence type="ECO:0000313" key="5">
    <source>
        <dbReference type="EMBL" id="PZO37076.1"/>
    </source>
</evidence>
<sequence>MVIENSGVPVILRSFFRSFKQGKRFWLLMMVLLNLPFAVPAIAQEKLQDFDYWASLCSSLVKSRKYKEAVEACNQAITLNTNEPIAWLERGDAMIGLAMYTEAVVSYDRFIKLQPENSGALAKRCSALNELERYEDAVASCELALRLDKNWDDASPAMVWYIQGALLKRAGKMAEALESLGLAIRSNPNYSLALTERCDIFISLDRAADAIQDCDRAIKVNANWGKATPAIAWKTKGKVQSQLQRYDDALFAYDKAVAIEPTNAQAWAEQGMILWRLGRYAEALASQEWALKAKEKYSLALANSCAALNQLRQYKEALAACNSALQEGDQQWDYLGPAWAWDQRANALNGLGKYEEALASANRAIALKSNQASFWANRAATLWSLGRFDLALSSTNQAIALNQNSSNAWFNHGRILASLGRTEEALQAYDKAIQGDANIGSQIFLADILTNKAALLWRLNRFRESINVSRQAVGINPKSDTAWFNLGLALMSVDRYAESAVAYSRAIAIDVKNADYWTGRGLALLALNSNADALVAFEQALKLDPSQTQAITNKAIAIDRLKPKPAKP</sequence>
<evidence type="ECO:0000313" key="6">
    <source>
        <dbReference type="Proteomes" id="UP000249467"/>
    </source>
</evidence>
<keyword evidence="4" id="KW-1133">Transmembrane helix</keyword>
<dbReference type="SMART" id="SM00028">
    <property type="entry name" value="TPR"/>
    <property type="match status" value="14"/>
</dbReference>
<dbReference type="InterPro" id="IPR019734">
    <property type="entry name" value="TPR_rpt"/>
</dbReference>
<dbReference type="Proteomes" id="UP000249467">
    <property type="component" value="Unassembled WGS sequence"/>
</dbReference>
<keyword evidence="2 3" id="KW-0802">TPR repeat</keyword>